<evidence type="ECO:0000313" key="3">
    <source>
        <dbReference type="Proteomes" id="UP000824091"/>
    </source>
</evidence>
<organism evidence="2 3">
    <name type="scientific">Candidatus Fimisoma avicola</name>
    <dbReference type="NCBI Taxonomy" id="2840826"/>
    <lineage>
        <taxon>Bacteria</taxon>
        <taxon>Bacillati</taxon>
        <taxon>Bacillota</taxon>
        <taxon>Clostridia</taxon>
        <taxon>Eubacteriales</taxon>
        <taxon>Candidatus Fimisoma</taxon>
    </lineage>
</organism>
<name>A0A9D1I2L9_9FIRM</name>
<feature type="domain" description="pEK499-p136 HEPN" evidence="1">
    <location>
        <begin position="97"/>
        <end position="188"/>
    </location>
</feature>
<protein>
    <recommendedName>
        <fullName evidence="1">pEK499-p136 HEPN domain-containing protein</fullName>
    </recommendedName>
</protein>
<accession>A0A9D1I2L9</accession>
<proteinExistence type="predicted"/>
<reference evidence="2" key="1">
    <citation type="submission" date="2020-10" db="EMBL/GenBank/DDBJ databases">
        <authorList>
            <person name="Gilroy R."/>
        </authorList>
    </citation>
    <scope>NUCLEOTIDE SEQUENCE</scope>
    <source>
        <strain evidence="2">11300</strain>
    </source>
</reference>
<evidence type="ECO:0000313" key="2">
    <source>
        <dbReference type="EMBL" id="HIU27226.1"/>
    </source>
</evidence>
<sequence>MKCILSKCNKKIQPFHLGNENAIIPAECDIGEIRKLCSYFQYMAPNIESAQSPLLDVTYHDDVLAEITKNKKEFVFCAHNDKTNKKLSELALLGNVICPHCNRFLCKRMTREAKRDKTRKESDLECLLRHLRNAIAHGHVYLQHGGTYIRLLFEDINDKGAITARIVCCQADLRKWRKILQDAVANQIGR</sequence>
<dbReference type="AlphaFoldDB" id="A0A9D1I2L9"/>
<dbReference type="Pfam" id="PF18736">
    <property type="entry name" value="pEK499_p136"/>
    <property type="match status" value="1"/>
</dbReference>
<evidence type="ECO:0000259" key="1">
    <source>
        <dbReference type="Pfam" id="PF18736"/>
    </source>
</evidence>
<dbReference type="InterPro" id="IPR041318">
    <property type="entry name" value="pEK499_p136"/>
</dbReference>
<reference evidence="2" key="2">
    <citation type="journal article" date="2021" name="PeerJ">
        <title>Extensive microbial diversity within the chicken gut microbiome revealed by metagenomics and culture.</title>
        <authorList>
            <person name="Gilroy R."/>
            <person name="Ravi A."/>
            <person name="Getino M."/>
            <person name="Pursley I."/>
            <person name="Horton D.L."/>
            <person name="Alikhan N.F."/>
            <person name="Baker D."/>
            <person name="Gharbi K."/>
            <person name="Hall N."/>
            <person name="Watson M."/>
            <person name="Adriaenssens E.M."/>
            <person name="Foster-Nyarko E."/>
            <person name="Jarju S."/>
            <person name="Secka A."/>
            <person name="Antonio M."/>
            <person name="Oren A."/>
            <person name="Chaudhuri R.R."/>
            <person name="La Ragione R."/>
            <person name="Hildebrand F."/>
            <person name="Pallen M.J."/>
        </authorList>
    </citation>
    <scope>NUCLEOTIDE SEQUENCE</scope>
    <source>
        <strain evidence="2">11300</strain>
    </source>
</reference>
<comment type="caution">
    <text evidence="2">The sequence shown here is derived from an EMBL/GenBank/DDBJ whole genome shotgun (WGS) entry which is preliminary data.</text>
</comment>
<dbReference type="EMBL" id="DVMO01000038">
    <property type="protein sequence ID" value="HIU27226.1"/>
    <property type="molecule type" value="Genomic_DNA"/>
</dbReference>
<gene>
    <name evidence="2" type="ORF">IAD16_02440</name>
</gene>
<dbReference type="Proteomes" id="UP000824091">
    <property type="component" value="Unassembled WGS sequence"/>
</dbReference>